<reference evidence="1" key="2">
    <citation type="journal article" date="2023" name="Science">
        <title>Genomic signatures of disease resistance in endangered staghorn corals.</title>
        <authorList>
            <person name="Vollmer S.V."/>
            <person name="Selwyn J.D."/>
            <person name="Despard B.A."/>
            <person name="Roesel C.L."/>
        </authorList>
    </citation>
    <scope>NUCLEOTIDE SEQUENCE</scope>
    <source>
        <strain evidence="1">K2</strain>
    </source>
</reference>
<proteinExistence type="predicted"/>
<accession>A0AAD9V1B9</accession>
<reference evidence="1" key="1">
    <citation type="journal article" date="2023" name="G3 (Bethesda)">
        <title>Whole genome assembly and annotation of the endangered Caribbean coral Acropora cervicornis.</title>
        <authorList>
            <person name="Selwyn J.D."/>
            <person name="Vollmer S.V."/>
        </authorList>
    </citation>
    <scope>NUCLEOTIDE SEQUENCE</scope>
    <source>
        <strain evidence="1">K2</strain>
    </source>
</reference>
<dbReference type="AlphaFoldDB" id="A0AAD9V1B9"/>
<sequence>MKNVFLNITLAVNSLFCRHDESYYAAFIVNQIYIKLYHFTGRFLRKTHFNAETSWWWPILKSVQKRKRKL</sequence>
<evidence type="ECO:0000313" key="1">
    <source>
        <dbReference type="EMBL" id="KAK2557150.1"/>
    </source>
</evidence>
<name>A0AAD9V1B9_ACRCE</name>
<dbReference type="Proteomes" id="UP001249851">
    <property type="component" value="Unassembled WGS sequence"/>
</dbReference>
<protein>
    <submittedName>
        <fullName evidence="1">Uncharacterized protein</fullName>
    </submittedName>
</protein>
<organism evidence="1 2">
    <name type="scientific">Acropora cervicornis</name>
    <name type="common">Staghorn coral</name>
    <dbReference type="NCBI Taxonomy" id="6130"/>
    <lineage>
        <taxon>Eukaryota</taxon>
        <taxon>Metazoa</taxon>
        <taxon>Cnidaria</taxon>
        <taxon>Anthozoa</taxon>
        <taxon>Hexacorallia</taxon>
        <taxon>Scleractinia</taxon>
        <taxon>Astrocoeniina</taxon>
        <taxon>Acroporidae</taxon>
        <taxon>Acropora</taxon>
    </lineage>
</organism>
<evidence type="ECO:0000313" key="2">
    <source>
        <dbReference type="Proteomes" id="UP001249851"/>
    </source>
</evidence>
<dbReference type="EMBL" id="JARQWQ010000051">
    <property type="protein sequence ID" value="KAK2557150.1"/>
    <property type="molecule type" value="Genomic_DNA"/>
</dbReference>
<gene>
    <name evidence="1" type="ORF">P5673_020626</name>
</gene>
<keyword evidence="2" id="KW-1185">Reference proteome</keyword>
<comment type="caution">
    <text evidence="1">The sequence shown here is derived from an EMBL/GenBank/DDBJ whole genome shotgun (WGS) entry which is preliminary data.</text>
</comment>